<sequence>MSSSNFVTKVAIVGAGGNSGGPMAQELLKTGKHTVTALTRADSTTKLPEGIIAKNIDYDKPETIVEALKGQEALIITLSVTAPRDTEEKLVNAALDAGVKWIIPNGWSPDTQDEGVVKDVFIFQKQVATREKIQKDGRAAFIEVCCGFWHEWSLAIPPAFGIDLVKQEATLIDEGDVKISISTWPQVGKVVAGILSLPLQGEGSKQGLNDLKNKVVYCNSFTINQKQMLESAYRVTGTKESDWKVSKEPAEKRYTEGVEAMKKGDRQGFAKMMYTRIFYPDGNGDFESRRGTINELIGLPKEDALLDKYTEVAVHRAKTSAY</sequence>
<dbReference type="InterPro" id="IPR036291">
    <property type="entry name" value="NAD(P)-bd_dom_sf"/>
</dbReference>
<comment type="caution">
    <text evidence="4">The sequence shown here is derived from an EMBL/GenBank/DDBJ whole genome shotgun (WGS) entry which is preliminary data.</text>
</comment>
<accession>A0ABR0EPL1</accession>
<feature type="domain" description="NmrA-like" evidence="3">
    <location>
        <begin position="9"/>
        <end position="142"/>
    </location>
</feature>
<reference evidence="4 5" key="1">
    <citation type="journal article" date="2023" name="G3 (Bethesda)">
        <title>A chromosome-level genome assembly of Zasmidium syzygii isolated from banana leaves.</title>
        <authorList>
            <person name="van Westerhoven A.C."/>
            <person name="Mehrabi R."/>
            <person name="Talebi R."/>
            <person name="Steentjes M.B.F."/>
            <person name="Corcolon B."/>
            <person name="Chong P.A."/>
            <person name="Kema G.H.J."/>
            <person name="Seidl M.F."/>
        </authorList>
    </citation>
    <scope>NUCLEOTIDE SEQUENCE [LARGE SCALE GENOMIC DNA]</scope>
    <source>
        <strain evidence="4 5">P124</strain>
    </source>
</reference>
<dbReference type="InterPro" id="IPR008030">
    <property type="entry name" value="NmrA-like"/>
</dbReference>
<gene>
    <name evidence="4" type="ORF">PRZ48_004337</name>
</gene>
<dbReference type="Proteomes" id="UP001305779">
    <property type="component" value="Unassembled WGS sequence"/>
</dbReference>
<evidence type="ECO:0000313" key="5">
    <source>
        <dbReference type="Proteomes" id="UP001305779"/>
    </source>
</evidence>
<dbReference type="Gene3D" id="3.40.50.720">
    <property type="entry name" value="NAD(P)-binding Rossmann-like Domain"/>
    <property type="match status" value="1"/>
</dbReference>
<evidence type="ECO:0000256" key="1">
    <source>
        <dbReference type="ARBA" id="ARBA00022857"/>
    </source>
</evidence>
<keyword evidence="5" id="KW-1185">Reference proteome</keyword>
<dbReference type="EMBL" id="JAXOVC010000003">
    <property type="protein sequence ID" value="KAK4503422.1"/>
    <property type="molecule type" value="Genomic_DNA"/>
</dbReference>
<dbReference type="SUPFAM" id="SSF51735">
    <property type="entry name" value="NAD(P)-binding Rossmann-fold domains"/>
    <property type="match status" value="1"/>
</dbReference>
<proteinExistence type="predicted"/>
<dbReference type="Pfam" id="PF05368">
    <property type="entry name" value="NmrA"/>
    <property type="match status" value="1"/>
</dbReference>
<dbReference type="Gene3D" id="3.90.25.10">
    <property type="entry name" value="UDP-galactose 4-epimerase, domain 1"/>
    <property type="match status" value="1"/>
</dbReference>
<dbReference type="InterPro" id="IPR051609">
    <property type="entry name" value="NmrA/Isoflavone_reductase-like"/>
</dbReference>
<evidence type="ECO:0000259" key="3">
    <source>
        <dbReference type="Pfam" id="PF05368"/>
    </source>
</evidence>
<evidence type="ECO:0000256" key="2">
    <source>
        <dbReference type="ARBA" id="ARBA00023002"/>
    </source>
</evidence>
<dbReference type="PANTHER" id="PTHR47706:SF7">
    <property type="entry name" value="CIPA-LIKE, PUTATIVE (AFU_ORTHOLOGUE AFUA_1G01630)-RELATED"/>
    <property type="match status" value="1"/>
</dbReference>
<organism evidence="4 5">
    <name type="scientific">Zasmidium cellare</name>
    <name type="common">Wine cellar mold</name>
    <name type="synonym">Racodium cellare</name>
    <dbReference type="NCBI Taxonomy" id="395010"/>
    <lineage>
        <taxon>Eukaryota</taxon>
        <taxon>Fungi</taxon>
        <taxon>Dikarya</taxon>
        <taxon>Ascomycota</taxon>
        <taxon>Pezizomycotina</taxon>
        <taxon>Dothideomycetes</taxon>
        <taxon>Dothideomycetidae</taxon>
        <taxon>Mycosphaerellales</taxon>
        <taxon>Mycosphaerellaceae</taxon>
        <taxon>Zasmidium</taxon>
    </lineage>
</organism>
<keyword evidence="1" id="KW-0521">NADP</keyword>
<evidence type="ECO:0000313" key="4">
    <source>
        <dbReference type="EMBL" id="KAK4503422.1"/>
    </source>
</evidence>
<dbReference type="PANTHER" id="PTHR47706">
    <property type="entry name" value="NMRA-LIKE FAMILY PROTEIN"/>
    <property type="match status" value="1"/>
</dbReference>
<name>A0ABR0EPL1_ZASCE</name>
<keyword evidence="2" id="KW-0560">Oxidoreductase</keyword>
<protein>
    <recommendedName>
        <fullName evidence="3">NmrA-like domain-containing protein</fullName>
    </recommendedName>
</protein>